<accession>W4UQW6</accession>
<sequence>MFMIKIYYSRFFCLSLFLLITFVGWAQSDDFTSWTKLNAKHKINSRFAVSGNLEFRTKDDMSRIDRLGIAVGGDYRVSSYLKLETGYEMHYRNRGESEWKFRYRYQIGASTSLQYQNWKFSLRERFQQTFDQGSTSSRLRSRLKIAYAPAKGIVSPYFSAELYQSIGGASFWSIARMRYRSGLEVELSKKWMLDLYYCRQYEPAKSKNIVGLEVSYSF</sequence>
<keyword evidence="2" id="KW-1185">Reference proteome</keyword>
<comment type="caution">
    <text evidence="1">The sequence shown here is derived from an EMBL/GenBank/DDBJ whole genome shotgun (WGS) entry which is preliminary data.</text>
</comment>
<organism evidence="1 2">
    <name type="scientific">Bacteroides reticulotermitis JCM 10512</name>
    <dbReference type="NCBI Taxonomy" id="1445607"/>
    <lineage>
        <taxon>Bacteria</taxon>
        <taxon>Pseudomonadati</taxon>
        <taxon>Bacteroidota</taxon>
        <taxon>Bacteroidia</taxon>
        <taxon>Bacteroidales</taxon>
        <taxon>Bacteroidaceae</taxon>
        <taxon>Bacteroides</taxon>
    </lineage>
</organism>
<dbReference type="Proteomes" id="UP000019131">
    <property type="component" value="Unassembled WGS sequence"/>
</dbReference>
<dbReference type="AlphaFoldDB" id="W4UQW6"/>
<evidence type="ECO:0008006" key="3">
    <source>
        <dbReference type="Google" id="ProtNLM"/>
    </source>
</evidence>
<protein>
    <recommendedName>
        <fullName evidence="3">DUF2490 domain-containing protein</fullName>
    </recommendedName>
</protein>
<dbReference type="STRING" id="1445607.JCM10512_1250"/>
<reference evidence="1 2" key="1">
    <citation type="journal article" date="2014" name="Genome Announc.">
        <title>Draft Genome Sequence of Bacteroides reticulotermitis Strain JCM 10512T, Isolated from the Gut of a Termite.</title>
        <authorList>
            <person name="Yuki M."/>
            <person name="Oshima K."/>
            <person name="Suda W."/>
            <person name="Sakamoto M."/>
            <person name="Iida T."/>
            <person name="Hattori M."/>
            <person name="Ohkuma M."/>
        </authorList>
    </citation>
    <scope>NUCLEOTIDE SEQUENCE [LARGE SCALE GENOMIC DNA]</scope>
    <source>
        <strain evidence="1 2">JCM 10512</strain>
    </source>
</reference>
<dbReference type="EMBL" id="BAIV01000006">
    <property type="protein sequence ID" value="GAE83003.1"/>
    <property type="molecule type" value="Genomic_DNA"/>
</dbReference>
<name>W4UQW6_9BACE</name>
<dbReference type="Pfam" id="PF10677">
    <property type="entry name" value="DUF2490"/>
    <property type="match status" value="1"/>
</dbReference>
<evidence type="ECO:0000313" key="2">
    <source>
        <dbReference type="Proteomes" id="UP000019131"/>
    </source>
</evidence>
<proteinExistence type="predicted"/>
<dbReference type="InterPro" id="IPR019619">
    <property type="entry name" value="DUF2490"/>
</dbReference>
<evidence type="ECO:0000313" key="1">
    <source>
        <dbReference type="EMBL" id="GAE83003.1"/>
    </source>
</evidence>
<gene>
    <name evidence="1" type="ORF">JCM10512_1250</name>
</gene>